<protein>
    <submittedName>
        <fullName evidence="1">Uncharacterized protein</fullName>
    </submittedName>
</protein>
<gene>
    <name evidence="1" type="ORF">FOZ63_008077</name>
</gene>
<dbReference type="AlphaFoldDB" id="A0A7J6SRK7"/>
<evidence type="ECO:0000313" key="2">
    <source>
        <dbReference type="Proteomes" id="UP000553632"/>
    </source>
</evidence>
<dbReference type="Proteomes" id="UP000553632">
    <property type="component" value="Unassembled WGS sequence"/>
</dbReference>
<reference evidence="1 2" key="1">
    <citation type="submission" date="2020-04" db="EMBL/GenBank/DDBJ databases">
        <title>Perkinsus olseni comparative genomics.</title>
        <authorList>
            <person name="Bogema D.R."/>
        </authorList>
    </citation>
    <scope>NUCLEOTIDE SEQUENCE [LARGE SCALE GENOMIC DNA]</scope>
    <source>
        <strain evidence="1 2">ATCC PRA-207</strain>
    </source>
</reference>
<proteinExistence type="predicted"/>
<comment type="caution">
    <text evidence="1">The sequence shown here is derived from an EMBL/GenBank/DDBJ whole genome shotgun (WGS) entry which is preliminary data.</text>
</comment>
<dbReference type="EMBL" id="JABANO010016329">
    <property type="protein sequence ID" value="KAF4735367.1"/>
    <property type="molecule type" value="Genomic_DNA"/>
</dbReference>
<evidence type="ECO:0000313" key="1">
    <source>
        <dbReference type="EMBL" id="KAF4735367.1"/>
    </source>
</evidence>
<keyword evidence="2" id="KW-1185">Reference proteome</keyword>
<feature type="non-terminal residue" evidence="1">
    <location>
        <position position="1"/>
    </location>
</feature>
<feature type="non-terminal residue" evidence="1">
    <location>
        <position position="295"/>
    </location>
</feature>
<name>A0A7J6SRK7_PEROL</name>
<accession>A0A7J6SRK7</accession>
<sequence length="295" mass="32215">RHIQTLQLGRSDVSAGDKLNFTSIIVAEDGSELLAVSSDQGGRFVTLSIQPTRRGRYNIGTARAYPLVDSDGEELKIPNRMSLAVNGTYRRGGQGDLTVAYEGNPNSVLEKRASRFRTGVSSRGTTLDVSGLQSICDASLLPGVTIARLGRRGDLLFTCLLTDQFLDSYPRAYDPTVPPVQFGHLMGVYIEDDIRLFDVEVTRGQDPIAMAPLKNGDVMIASVVYTNPRKLRISYLTSDQLQEGIDDPFKVISPTIIADIDQADGFEIGVQSGLAVREDPRSGQIFVYSMSDDSF</sequence>
<organism evidence="1 2">
    <name type="scientific">Perkinsus olseni</name>
    <name type="common">Perkinsus atlanticus</name>
    <dbReference type="NCBI Taxonomy" id="32597"/>
    <lineage>
        <taxon>Eukaryota</taxon>
        <taxon>Sar</taxon>
        <taxon>Alveolata</taxon>
        <taxon>Perkinsozoa</taxon>
        <taxon>Perkinsea</taxon>
        <taxon>Perkinsida</taxon>
        <taxon>Perkinsidae</taxon>
        <taxon>Perkinsus</taxon>
    </lineage>
</organism>